<sequence length="189" mass="20521">MTPGFMPPGFDVTGTSAPWVVLVPQNTAEVQRQLSALEAKGGRVHHFTAAPDLLTEQALHRTFAQTLQFPGYYGRNWDALVDCLDDLCGAVTGGVGIAGVIHEADPLLSLEGELFPFLVSVLCQAADRANARTDLDGFPLDRPAIAEHFVFEFREFDGERIAHAISGPDLTVRTKKGLVTAELNPAEWH</sequence>
<name>A0ABV3BZ41_9ACTN</name>
<dbReference type="RefSeq" id="WP_359357367.1">
    <property type="nucleotide sequence ID" value="NZ_JBEYXV010000025.1"/>
</dbReference>
<accession>A0ABV3BZ41</accession>
<dbReference type="InterPro" id="IPR000468">
    <property type="entry name" value="Barstar"/>
</dbReference>
<feature type="domain" description="Barstar (barnase inhibitor)" evidence="2">
    <location>
        <begin position="54"/>
        <end position="132"/>
    </location>
</feature>
<dbReference type="EMBL" id="JBEYXV010000025">
    <property type="protein sequence ID" value="MEU6826290.1"/>
    <property type="molecule type" value="Genomic_DNA"/>
</dbReference>
<gene>
    <name evidence="3" type="ORF">ABZ921_37230</name>
</gene>
<organism evidence="3 4">
    <name type="scientific">Streptomyces atriruber</name>
    <dbReference type="NCBI Taxonomy" id="545121"/>
    <lineage>
        <taxon>Bacteria</taxon>
        <taxon>Bacillati</taxon>
        <taxon>Actinomycetota</taxon>
        <taxon>Actinomycetes</taxon>
        <taxon>Kitasatosporales</taxon>
        <taxon>Streptomycetaceae</taxon>
        <taxon>Streptomyces</taxon>
    </lineage>
</organism>
<evidence type="ECO:0000313" key="4">
    <source>
        <dbReference type="Proteomes" id="UP001551176"/>
    </source>
</evidence>
<reference evidence="3 4" key="1">
    <citation type="submission" date="2024-06" db="EMBL/GenBank/DDBJ databases">
        <title>The Natural Products Discovery Center: Release of the First 8490 Sequenced Strains for Exploring Actinobacteria Biosynthetic Diversity.</title>
        <authorList>
            <person name="Kalkreuter E."/>
            <person name="Kautsar S.A."/>
            <person name="Yang D."/>
            <person name="Bader C.D."/>
            <person name="Teijaro C.N."/>
            <person name="Fluegel L."/>
            <person name="Davis C.M."/>
            <person name="Simpson J.R."/>
            <person name="Lauterbach L."/>
            <person name="Steele A.D."/>
            <person name="Gui C."/>
            <person name="Meng S."/>
            <person name="Li G."/>
            <person name="Viehrig K."/>
            <person name="Ye F."/>
            <person name="Su P."/>
            <person name="Kiefer A.F."/>
            <person name="Nichols A."/>
            <person name="Cepeda A.J."/>
            <person name="Yan W."/>
            <person name="Fan B."/>
            <person name="Jiang Y."/>
            <person name="Adhikari A."/>
            <person name="Zheng C.-J."/>
            <person name="Schuster L."/>
            <person name="Cowan T.M."/>
            <person name="Smanski M.J."/>
            <person name="Chevrette M.G."/>
            <person name="De Carvalho L.P.S."/>
            <person name="Shen B."/>
        </authorList>
    </citation>
    <scope>NUCLEOTIDE SEQUENCE [LARGE SCALE GENOMIC DNA]</scope>
    <source>
        <strain evidence="3 4">NPDC046838</strain>
    </source>
</reference>
<dbReference type="Pfam" id="PF01337">
    <property type="entry name" value="Barstar"/>
    <property type="match status" value="1"/>
</dbReference>
<evidence type="ECO:0000259" key="2">
    <source>
        <dbReference type="Pfam" id="PF01337"/>
    </source>
</evidence>
<proteinExistence type="inferred from homology"/>
<evidence type="ECO:0000256" key="1">
    <source>
        <dbReference type="ARBA" id="ARBA00006845"/>
    </source>
</evidence>
<keyword evidence="4" id="KW-1185">Reference proteome</keyword>
<protein>
    <submittedName>
        <fullName evidence="3">Barstar family protein</fullName>
    </submittedName>
</protein>
<comment type="similarity">
    <text evidence="1">Belongs to the barstar family.</text>
</comment>
<comment type="caution">
    <text evidence="3">The sequence shown here is derived from an EMBL/GenBank/DDBJ whole genome shotgun (WGS) entry which is preliminary data.</text>
</comment>
<dbReference type="SUPFAM" id="SSF52038">
    <property type="entry name" value="Barstar-related"/>
    <property type="match status" value="1"/>
</dbReference>
<dbReference type="Proteomes" id="UP001551176">
    <property type="component" value="Unassembled WGS sequence"/>
</dbReference>
<evidence type="ECO:0000313" key="3">
    <source>
        <dbReference type="EMBL" id="MEU6826290.1"/>
    </source>
</evidence>
<dbReference type="Gene3D" id="3.30.370.10">
    <property type="entry name" value="Barstar-like"/>
    <property type="match status" value="1"/>
</dbReference>
<dbReference type="InterPro" id="IPR035905">
    <property type="entry name" value="Barstar-like_sf"/>
</dbReference>